<dbReference type="InterPro" id="IPR035971">
    <property type="entry name" value="CBD_sf"/>
</dbReference>
<evidence type="ECO:0000256" key="2">
    <source>
        <dbReference type="SAM" id="MobiDB-lite"/>
    </source>
</evidence>
<feature type="chain" id="PRO_5007853375" description="CBM1 domain-containing protein" evidence="3">
    <location>
        <begin position="20"/>
        <end position="95"/>
    </location>
</feature>
<dbReference type="Pfam" id="PF00734">
    <property type="entry name" value="CBM_1"/>
    <property type="match status" value="1"/>
</dbReference>
<feature type="region of interest" description="Disordered" evidence="2">
    <location>
        <begin position="22"/>
        <end position="46"/>
    </location>
</feature>
<feature type="signal peptide" evidence="3">
    <location>
        <begin position="1"/>
        <end position="19"/>
    </location>
</feature>
<name>A0A164T6V2_9AGAM</name>
<keyword evidence="6" id="KW-1185">Reference proteome</keyword>
<proteinExistence type="predicted"/>
<feature type="domain" description="CBM1" evidence="4">
    <location>
        <begin position="47"/>
        <end position="74"/>
    </location>
</feature>
<evidence type="ECO:0000313" key="6">
    <source>
        <dbReference type="Proteomes" id="UP000076722"/>
    </source>
</evidence>
<organism evidence="5 6">
    <name type="scientific">Sistotremastrum niveocremeum HHB9708</name>
    <dbReference type="NCBI Taxonomy" id="1314777"/>
    <lineage>
        <taxon>Eukaryota</taxon>
        <taxon>Fungi</taxon>
        <taxon>Dikarya</taxon>
        <taxon>Basidiomycota</taxon>
        <taxon>Agaricomycotina</taxon>
        <taxon>Agaricomycetes</taxon>
        <taxon>Sistotremastrales</taxon>
        <taxon>Sistotremastraceae</taxon>
        <taxon>Sertulicium</taxon>
        <taxon>Sertulicium niveocremeum</taxon>
    </lineage>
</organism>
<dbReference type="AlphaFoldDB" id="A0A164T6V2"/>
<evidence type="ECO:0000256" key="3">
    <source>
        <dbReference type="SAM" id="SignalP"/>
    </source>
</evidence>
<evidence type="ECO:0000313" key="5">
    <source>
        <dbReference type="EMBL" id="KZS92127.1"/>
    </source>
</evidence>
<protein>
    <recommendedName>
        <fullName evidence="4">CBM1 domain-containing protein</fullName>
    </recommendedName>
</protein>
<sequence length="95" mass="9985">MVAFISLIALVAAISVTTALPSPQTNSTTTTTTSTSSTTSTKPSGVPHYGQCGGTGWPGPFVCQPPYVCTKDCTFSMSMNKLISNLRFPYHHTPG</sequence>
<dbReference type="GO" id="GO:0030248">
    <property type="term" value="F:cellulose binding"/>
    <property type="evidence" value="ECO:0007669"/>
    <property type="project" value="InterPro"/>
</dbReference>
<dbReference type="SUPFAM" id="SSF57180">
    <property type="entry name" value="Cellulose-binding domain"/>
    <property type="match status" value="1"/>
</dbReference>
<dbReference type="SMART" id="SM00236">
    <property type="entry name" value="fCBD"/>
    <property type="match status" value="1"/>
</dbReference>
<keyword evidence="1 3" id="KW-0732">Signal</keyword>
<evidence type="ECO:0000256" key="1">
    <source>
        <dbReference type="ARBA" id="ARBA00022729"/>
    </source>
</evidence>
<evidence type="ECO:0000259" key="4">
    <source>
        <dbReference type="SMART" id="SM00236"/>
    </source>
</evidence>
<dbReference type="InterPro" id="IPR000254">
    <property type="entry name" value="CBD"/>
</dbReference>
<accession>A0A164T6V2</accession>
<dbReference type="Proteomes" id="UP000076722">
    <property type="component" value="Unassembled WGS sequence"/>
</dbReference>
<gene>
    <name evidence="5" type="ORF">SISNIDRAFT_486660</name>
</gene>
<dbReference type="OrthoDB" id="2119228at2759"/>
<dbReference type="GO" id="GO:0005576">
    <property type="term" value="C:extracellular region"/>
    <property type="evidence" value="ECO:0007669"/>
    <property type="project" value="InterPro"/>
</dbReference>
<reference evidence="5 6" key="1">
    <citation type="journal article" date="2016" name="Mol. Biol. Evol.">
        <title>Comparative Genomics of Early-Diverging Mushroom-Forming Fungi Provides Insights into the Origins of Lignocellulose Decay Capabilities.</title>
        <authorList>
            <person name="Nagy L.G."/>
            <person name="Riley R."/>
            <person name="Tritt A."/>
            <person name="Adam C."/>
            <person name="Daum C."/>
            <person name="Floudas D."/>
            <person name="Sun H."/>
            <person name="Yadav J.S."/>
            <person name="Pangilinan J."/>
            <person name="Larsson K.H."/>
            <person name="Matsuura K."/>
            <person name="Barry K."/>
            <person name="Labutti K."/>
            <person name="Kuo R."/>
            <person name="Ohm R.A."/>
            <person name="Bhattacharya S.S."/>
            <person name="Shirouzu T."/>
            <person name="Yoshinaga Y."/>
            <person name="Martin F.M."/>
            <person name="Grigoriev I.V."/>
            <person name="Hibbett D.S."/>
        </authorList>
    </citation>
    <scope>NUCLEOTIDE SEQUENCE [LARGE SCALE GENOMIC DNA]</scope>
    <source>
        <strain evidence="5 6">HHB9708</strain>
    </source>
</reference>
<feature type="compositionally biased region" description="Low complexity" evidence="2">
    <location>
        <begin position="27"/>
        <end position="41"/>
    </location>
</feature>
<dbReference type="EMBL" id="KV419411">
    <property type="protein sequence ID" value="KZS92127.1"/>
    <property type="molecule type" value="Genomic_DNA"/>
</dbReference>
<dbReference type="GO" id="GO:0005975">
    <property type="term" value="P:carbohydrate metabolic process"/>
    <property type="evidence" value="ECO:0007669"/>
    <property type="project" value="InterPro"/>
</dbReference>